<protein>
    <submittedName>
        <fullName evidence="2">Uncharacterized protein</fullName>
    </submittedName>
</protein>
<dbReference type="RefSeq" id="WP_171607386.1">
    <property type="nucleotide sequence ID" value="NZ_WHPF01000005.1"/>
</dbReference>
<reference evidence="2" key="1">
    <citation type="submission" date="2019-10" db="EMBL/GenBank/DDBJ databases">
        <title>Draft genome sequence of Panacibacter sp. KCS-6.</title>
        <authorList>
            <person name="Yim K.J."/>
        </authorList>
    </citation>
    <scope>NUCLEOTIDE SEQUENCE</scope>
    <source>
        <strain evidence="2">KCS-6</strain>
    </source>
</reference>
<dbReference type="Proteomes" id="UP000598971">
    <property type="component" value="Unassembled WGS sequence"/>
</dbReference>
<evidence type="ECO:0000313" key="3">
    <source>
        <dbReference type="Proteomes" id="UP000598971"/>
    </source>
</evidence>
<keyword evidence="1" id="KW-0812">Transmembrane</keyword>
<feature type="transmembrane region" description="Helical" evidence="1">
    <location>
        <begin position="12"/>
        <end position="30"/>
    </location>
</feature>
<dbReference type="AlphaFoldDB" id="A0A8J8JTQ9"/>
<keyword evidence="3" id="KW-1185">Reference proteome</keyword>
<proteinExistence type="predicted"/>
<comment type="caution">
    <text evidence="2">The sequence shown here is derived from an EMBL/GenBank/DDBJ whole genome shotgun (WGS) entry which is preliminary data.</text>
</comment>
<keyword evidence="1" id="KW-1133">Transmembrane helix</keyword>
<name>A0A8J8JTQ9_9BACT</name>
<organism evidence="2 3">
    <name type="scientific">Limnovirga soli</name>
    <dbReference type="NCBI Taxonomy" id="2656915"/>
    <lineage>
        <taxon>Bacteria</taxon>
        <taxon>Pseudomonadati</taxon>
        <taxon>Bacteroidota</taxon>
        <taxon>Chitinophagia</taxon>
        <taxon>Chitinophagales</taxon>
        <taxon>Chitinophagaceae</taxon>
        <taxon>Limnovirga</taxon>
    </lineage>
</organism>
<dbReference type="InterPro" id="IPR046487">
    <property type="entry name" value="DUF6580"/>
</dbReference>
<keyword evidence="1" id="KW-0472">Membrane</keyword>
<sequence>MSIPKFNPRNIVLIIIIIAVSGIRLAINLGASIGPLANYTPLAAMALFGGAYFTGNIKPYAFPLLTLLVSDVILSYTVYASSREGILYGGWYYTYGAFALMAVCGKYMLQKVTVQRVVMAAIAAVCIHWIVTDFGVWLDGTTYSKTLAGFNACLTIAIPFEGRLLTSTIMYSSIMFGLFELMQQKYPRLQLA</sequence>
<evidence type="ECO:0000256" key="1">
    <source>
        <dbReference type="SAM" id="Phobius"/>
    </source>
</evidence>
<feature type="transmembrane region" description="Helical" evidence="1">
    <location>
        <begin position="164"/>
        <end position="182"/>
    </location>
</feature>
<evidence type="ECO:0000313" key="2">
    <source>
        <dbReference type="EMBL" id="NNV55460.1"/>
    </source>
</evidence>
<accession>A0A8J8JTQ9</accession>
<feature type="transmembrane region" description="Helical" evidence="1">
    <location>
        <begin position="60"/>
        <end position="79"/>
    </location>
</feature>
<dbReference type="EMBL" id="WHPF01000005">
    <property type="protein sequence ID" value="NNV55460.1"/>
    <property type="molecule type" value="Genomic_DNA"/>
</dbReference>
<feature type="transmembrane region" description="Helical" evidence="1">
    <location>
        <begin position="36"/>
        <end position="53"/>
    </location>
</feature>
<feature type="transmembrane region" description="Helical" evidence="1">
    <location>
        <begin position="117"/>
        <end position="138"/>
    </location>
</feature>
<feature type="transmembrane region" description="Helical" evidence="1">
    <location>
        <begin position="85"/>
        <end position="105"/>
    </location>
</feature>
<gene>
    <name evidence="2" type="ORF">GD597_08330</name>
</gene>
<dbReference type="Pfam" id="PF20221">
    <property type="entry name" value="DUF6580"/>
    <property type="match status" value="1"/>
</dbReference>